<accession>A0A0R3DT08</accession>
<dbReference type="InterPro" id="IPR029063">
    <property type="entry name" value="SAM-dependent_MTases_sf"/>
</dbReference>
<name>A0A0R3DT08_9BRAD</name>
<keyword evidence="3" id="KW-1185">Reference proteome</keyword>
<dbReference type="STRING" id="989370.AOQ71_19410"/>
<dbReference type="Gene3D" id="3.40.50.150">
    <property type="entry name" value="Vaccinia Virus protein VP39"/>
    <property type="match status" value="1"/>
</dbReference>
<organism evidence="2 3">
    <name type="scientific">Bradyrhizobium manausense</name>
    <dbReference type="NCBI Taxonomy" id="989370"/>
    <lineage>
        <taxon>Bacteria</taxon>
        <taxon>Pseudomonadati</taxon>
        <taxon>Pseudomonadota</taxon>
        <taxon>Alphaproteobacteria</taxon>
        <taxon>Hyphomicrobiales</taxon>
        <taxon>Nitrobacteraceae</taxon>
        <taxon>Bradyrhizobium</taxon>
    </lineage>
</organism>
<feature type="domain" description="Methyltransferase type 11" evidence="1">
    <location>
        <begin position="187"/>
        <end position="242"/>
    </location>
</feature>
<evidence type="ECO:0000313" key="3">
    <source>
        <dbReference type="Proteomes" id="UP000051936"/>
    </source>
</evidence>
<proteinExistence type="predicted"/>
<reference evidence="2 3" key="1">
    <citation type="submission" date="2015-09" db="EMBL/GenBank/DDBJ databases">
        <title>Draft Genome Sequence of Bradyrhizobium manausense Strain BR 3351T, a Novel Symbiotic Nitrogen-Fixing Alphaproteobacterium Isolated from Brazilian Amazon Rain Forest.</title>
        <authorList>
            <person name="De Araujo J.L."/>
            <person name="Zilli J.E."/>
        </authorList>
    </citation>
    <scope>NUCLEOTIDE SEQUENCE [LARGE SCALE GENOMIC DNA]</scope>
    <source>
        <strain evidence="2 3">BR3351</strain>
    </source>
</reference>
<dbReference type="EMBL" id="LJYG01000085">
    <property type="protein sequence ID" value="KRQ10143.1"/>
    <property type="molecule type" value="Genomic_DNA"/>
</dbReference>
<evidence type="ECO:0000259" key="1">
    <source>
        <dbReference type="Pfam" id="PF08241"/>
    </source>
</evidence>
<dbReference type="RefSeq" id="WP_057749379.1">
    <property type="nucleotide sequence ID" value="NZ_LJYG01000085.1"/>
</dbReference>
<dbReference type="AlphaFoldDB" id="A0A0R3DT08"/>
<dbReference type="Proteomes" id="UP000051936">
    <property type="component" value="Unassembled WGS sequence"/>
</dbReference>
<comment type="caution">
    <text evidence="2">The sequence shown here is derived from an EMBL/GenBank/DDBJ whole genome shotgun (WGS) entry which is preliminary data.</text>
</comment>
<dbReference type="InterPro" id="IPR013216">
    <property type="entry name" value="Methyltransf_11"/>
</dbReference>
<sequence length="344" mass="37376">MTDIKIEGLVCPVTKMPLTILGDQAVFTADRSIAYPLQDGIPILLGPEAITDKSWIHDTRAPQYAEAYAEMEFYNSIGRKRAEQVRTDGSPKSVDSIGMQHVFRIATLPPEQRYRFPEPSTLWACDNIDAASETDCYRHIGPVIGKRVVQVGGSGTVPLLLLLAGAAEGILITPMIGEALVALEIARLLKVPLRCLVGIGEEIPLADQYTDVCFVGGCVHHMRTEIAIPEMARILRPGGKFAAIEPWKAPGYTIGTAIFGKREANPFCSPITEERAAPFFRAFASADCVHHGAITRYPAIVAQKAGFKLSVPKAEWVTRADDAICNCIPFARKMGSAIAMLATK</sequence>
<dbReference type="Gene3D" id="2.20.25.10">
    <property type="match status" value="1"/>
</dbReference>
<evidence type="ECO:0000313" key="2">
    <source>
        <dbReference type="EMBL" id="KRQ10143.1"/>
    </source>
</evidence>
<gene>
    <name evidence="2" type="ORF">AOQ71_19410</name>
</gene>
<dbReference type="OrthoDB" id="9797252at2"/>
<dbReference type="SUPFAM" id="SSF53335">
    <property type="entry name" value="S-adenosyl-L-methionine-dependent methyltransferases"/>
    <property type="match status" value="1"/>
</dbReference>
<dbReference type="SUPFAM" id="SSF158997">
    <property type="entry name" value="Trm112p-like"/>
    <property type="match status" value="1"/>
</dbReference>
<protein>
    <recommendedName>
        <fullName evidence="1">Methyltransferase type 11 domain-containing protein</fullName>
    </recommendedName>
</protein>
<dbReference type="GO" id="GO:0008757">
    <property type="term" value="F:S-adenosylmethionine-dependent methyltransferase activity"/>
    <property type="evidence" value="ECO:0007669"/>
    <property type="project" value="InterPro"/>
</dbReference>
<dbReference type="Pfam" id="PF08241">
    <property type="entry name" value="Methyltransf_11"/>
    <property type="match status" value="1"/>
</dbReference>